<dbReference type="PROSITE" id="PS00462">
    <property type="entry name" value="G_GLU_TRANSPEPTIDASE"/>
    <property type="match status" value="1"/>
</dbReference>
<dbReference type="InterPro" id="IPR000101">
    <property type="entry name" value="GGT_peptidase"/>
</dbReference>
<dbReference type="PANTHER" id="PTHR11686:SF9">
    <property type="entry name" value="RE13973P"/>
    <property type="match status" value="1"/>
</dbReference>
<dbReference type="GO" id="GO:0036374">
    <property type="term" value="F:glutathione hydrolase activity"/>
    <property type="evidence" value="ECO:0000318"/>
    <property type="project" value="GO_Central"/>
</dbReference>
<evidence type="ECO:0000256" key="1">
    <source>
        <dbReference type="ARBA" id="ARBA00009381"/>
    </source>
</evidence>
<reference evidence="5" key="3">
    <citation type="submission" date="2015-06" db="UniProtKB">
        <authorList>
            <consortium name="EnsemblMetazoa"/>
        </authorList>
    </citation>
    <scope>IDENTIFICATION</scope>
</reference>
<dbReference type="FunFam" id="1.10.246.130:FF:000001">
    <property type="entry name" value="Gamma-glutamyltransferase 5 isoform 1"/>
    <property type="match status" value="1"/>
</dbReference>
<dbReference type="PRINTS" id="PR01210">
    <property type="entry name" value="GGTRANSPTASE"/>
</dbReference>
<dbReference type="InParanoid" id="T1FYN5"/>
<dbReference type="Pfam" id="PF01019">
    <property type="entry name" value="G_glu_transpept"/>
    <property type="match status" value="1"/>
</dbReference>
<evidence type="ECO:0000313" key="6">
    <source>
        <dbReference type="Proteomes" id="UP000015101"/>
    </source>
</evidence>
<dbReference type="GO" id="GO:0005886">
    <property type="term" value="C:plasma membrane"/>
    <property type="evidence" value="ECO:0000318"/>
    <property type="project" value="GO_Central"/>
</dbReference>
<dbReference type="GeneID" id="20213933"/>
<evidence type="ECO:0000313" key="4">
    <source>
        <dbReference type="EMBL" id="ESN98955.1"/>
    </source>
</evidence>
<feature type="binding site" evidence="3">
    <location>
        <position position="53"/>
    </location>
    <ligand>
        <name>L-glutamate</name>
        <dbReference type="ChEBI" id="CHEBI:29985"/>
    </ligand>
</feature>
<dbReference type="OMA" id="DMREYTA"/>
<dbReference type="InterPro" id="IPR043138">
    <property type="entry name" value="GGT_lsub"/>
</dbReference>
<evidence type="ECO:0000313" key="5">
    <source>
        <dbReference type="EnsemblMetazoa" id="HelroP66647"/>
    </source>
</evidence>
<dbReference type="PANTHER" id="PTHR11686">
    <property type="entry name" value="GAMMA GLUTAMYL TRANSPEPTIDASE"/>
    <property type="match status" value="1"/>
</dbReference>
<dbReference type="InterPro" id="IPR055262">
    <property type="entry name" value="GGT_CS"/>
</dbReference>
<evidence type="ECO:0000256" key="3">
    <source>
        <dbReference type="PIRSR" id="PIRSR600101-2"/>
    </source>
</evidence>
<dbReference type="Gene3D" id="3.60.20.40">
    <property type="match status" value="1"/>
</dbReference>
<evidence type="ECO:0000256" key="2">
    <source>
        <dbReference type="PIRSR" id="PIRSR600101-1"/>
    </source>
</evidence>
<dbReference type="Gene3D" id="1.10.246.130">
    <property type="match status" value="1"/>
</dbReference>
<dbReference type="CTD" id="20213933"/>
<organism evidence="5 6">
    <name type="scientific">Helobdella robusta</name>
    <name type="common">Californian leech</name>
    <dbReference type="NCBI Taxonomy" id="6412"/>
    <lineage>
        <taxon>Eukaryota</taxon>
        <taxon>Metazoa</taxon>
        <taxon>Spiralia</taxon>
        <taxon>Lophotrochozoa</taxon>
        <taxon>Annelida</taxon>
        <taxon>Clitellata</taxon>
        <taxon>Hirudinea</taxon>
        <taxon>Rhynchobdellida</taxon>
        <taxon>Glossiphoniidae</taxon>
        <taxon>Helobdella</taxon>
    </lineage>
</organism>
<dbReference type="KEGG" id="hro:HELRODRAFT_66647"/>
<dbReference type="FunCoup" id="T1FYN5">
    <property type="interactions" value="65"/>
</dbReference>
<dbReference type="OrthoDB" id="1081007at2759"/>
<proteinExistence type="inferred from homology"/>
<dbReference type="EMBL" id="KB097143">
    <property type="protein sequence ID" value="ESN98955.1"/>
    <property type="molecule type" value="Genomic_DNA"/>
</dbReference>
<protein>
    <recommendedName>
        <fullName evidence="7">Gamma-glutamyltransferase</fullName>
    </recommendedName>
</protein>
<dbReference type="SUPFAM" id="SSF56235">
    <property type="entry name" value="N-terminal nucleophile aminohydrolases (Ntn hydrolases)"/>
    <property type="match status" value="1"/>
</dbReference>
<dbReference type="EMBL" id="AMQM01001082">
    <property type="status" value="NOT_ANNOTATED_CDS"/>
    <property type="molecule type" value="Genomic_DNA"/>
</dbReference>
<reference evidence="6" key="1">
    <citation type="submission" date="2012-12" db="EMBL/GenBank/DDBJ databases">
        <authorList>
            <person name="Hellsten U."/>
            <person name="Grimwood J."/>
            <person name="Chapman J.A."/>
            <person name="Shapiro H."/>
            <person name="Aerts A."/>
            <person name="Otillar R.P."/>
            <person name="Terry A.Y."/>
            <person name="Boore J.L."/>
            <person name="Simakov O."/>
            <person name="Marletaz F."/>
            <person name="Cho S.-J."/>
            <person name="Edsinger-Gonzales E."/>
            <person name="Havlak P."/>
            <person name="Kuo D.-H."/>
            <person name="Larsson T."/>
            <person name="Lv J."/>
            <person name="Arendt D."/>
            <person name="Savage R."/>
            <person name="Osoegawa K."/>
            <person name="de Jong P."/>
            <person name="Lindberg D.R."/>
            <person name="Seaver E.C."/>
            <person name="Weisblat D.A."/>
            <person name="Putnam N.H."/>
            <person name="Grigoriev I.V."/>
            <person name="Rokhsar D.S."/>
        </authorList>
    </citation>
    <scope>NUCLEOTIDE SEQUENCE</scope>
</reference>
<gene>
    <name evidence="5" type="primary">20213933</name>
    <name evidence="4" type="ORF">HELRODRAFT_66647</name>
</gene>
<dbReference type="STRING" id="6412.T1FYN5"/>
<reference evidence="4 6" key="2">
    <citation type="journal article" date="2013" name="Nature">
        <title>Insights into bilaterian evolution from three spiralian genomes.</title>
        <authorList>
            <person name="Simakov O."/>
            <person name="Marletaz F."/>
            <person name="Cho S.J."/>
            <person name="Edsinger-Gonzales E."/>
            <person name="Havlak P."/>
            <person name="Hellsten U."/>
            <person name="Kuo D.H."/>
            <person name="Larsson T."/>
            <person name="Lv J."/>
            <person name="Arendt D."/>
            <person name="Savage R."/>
            <person name="Osoegawa K."/>
            <person name="de Jong P."/>
            <person name="Grimwood J."/>
            <person name="Chapman J.A."/>
            <person name="Shapiro H."/>
            <person name="Aerts A."/>
            <person name="Otillar R.P."/>
            <person name="Terry A.Y."/>
            <person name="Boore J.L."/>
            <person name="Grigoriev I.V."/>
            <person name="Lindberg D.R."/>
            <person name="Seaver E.C."/>
            <person name="Weisblat D.A."/>
            <person name="Putnam N.H."/>
            <person name="Rokhsar D.S."/>
        </authorList>
    </citation>
    <scope>NUCLEOTIDE SEQUENCE</scope>
</reference>
<comment type="similarity">
    <text evidence="1">Belongs to the gamma-glutamyltransferase family.</text>
</comment>
<dbReference type="InterPro" id="IPR043137">
    <property type="entry name" value="GGT_ssub_C"/>
</dbReference>
<accession>T1FYN5</accession>
<dbReference type="InterPro" id="IPR029055">
    <property type="entry name" value="Ntn_hydrolases_N"/>
</dbReference>
<dbReference type="eggNOG" id="KOG2410">
    <property type="taxonomic scope" value="Eukaryota"/>
</dbReference>
<dbReference type="RefSeq" id="XP_009022447.1">
    <property type="nucleotide sequence ID" value="XM_009024199.1"/>
</dbReference>
<dbReference type="HOGENOM" id="CLU_014813_4_1_1"/>
<keyword evidence="6" id="KW-1185">Reference proteome</keyword>
<feature type="binding site" evidence="3">
    <location>
        <begin position="388"/>
        <end position="389"/>
    </location>
    <ligand>
        <name>L-glutamate</name>
        <dbReference type="ChEBI" id="CHEBI:29985"/>
    </ligand>
</feature>
<feature type="binding site" evidence="3">
    <location>
        <begin position="341"/>
        <end position="343"/>
    </location>
    <ligand>
        <name>L-glutamate</name>
        <dbReference type="ChEBI" id="CHEBI:29985"/>
    </ligand>
</feature>
<sequence length="459" mass="50243">IFEKNGSAVEVSIATMICVGVVSLHNCGIGGGHLAIIYDTNESKKVLTTLVARERAPIQATTNMFQNASSLIGGLAIAVPGEIMGFYSAWERFGRLQWSELLEPTIKLLENESIKVEKALAKAFSKDYRSQFLNSSSLKAVYTKNNGSMLELGDPLIDKKLVKTLRNISADPMGFYEGALAKEIVKEIQSEGGIITEDDLRNYSIEWKEPTAIKLQGTNLTHHSLRPPSSGVVLGLILNIIAGNFNANNITRTYHRLVEAFKFSFAGRSKLGDENFVNVTQLINKLSSTQFAEIIRAKIDDSQTFNNATYYGDVYNQLVDHGTAHISVYGPDGSAVAMTSTINTGFGSTVKGSQTSILYNNEMDNFVSPSVSNSDPANYIEPGKMPMSSMSPTFIMDSQQHIHLISGASGGMRIITAVAGVVMNSLWANETLDRSVDRARVHHQLSPNTLIYEDWLDQV</sequence>
<feature type="active site" description="Nucleophile" evidence="2">
    <location>
        <position position="323"/>
    </location>
</feature>
<dbReference type="AlphaFoldDB" id="T1FYN5"/>
<name>T1FYN5_HELRO</name>
<dbReference type="EnsemblMetazoa" id="HelroT66647">
    <property type="protein sequence ID" value="HelroP66647"/>
    <property type="gene ID" value="HelroG66647"/>
</dbReference>
<dbReference type="GO" id="GO:0006751">
    <property type="term" value="P:glutathione catabolic process"/>
    <property type="evidence" value="ECO:0000318"/>
    <property type="project" value="GO_Central"/>
</dbReference>
<evidence type="ECO:0008006" key="7">
    <source>
        <dbReference type="Google" id="ProtNLM"/>
    </source>
</evidence>
<dbReference type="Proteomes" id="UP000015101">
    <property type="component" value="Unassembled WGS sequence"/>
</dbReference>
<feature type="binding site" evidence="3">
    <location>
        <position position="411"/>
    </location>
    <ligand>
        <name>L-glutamate</name>
        <dbReference type="ChEBI" id="CHEBI:29985"/>
    </ligand>
</feature>